<name>A0A8W4F6A3_PIG</name>
<feature type="compositionally biased region" description="Low complexity" evidence="2">
    <location>
        <begin position="1754"/>
        <end position="1770"/>
    </location>
</feature>
<feature type="compositionally biased region" description="Polar residues" evidence="2">
    <location>
        <begin position="1035"/>
        <end position="1048"/>
    </location>
</feature>
<feature type="region of interest" description="Disordered" evidence="2">
    <location>
        <begin position="1608"/>
        <end position="1708"/>
    </location>
</feature>
<dbReference type="Proteomes" id="UP000008227">
    <property type="component" value="Chromosome 15"/>
</dbReference>
<feature type="region of interest" description="Disordered" evidence="2">
    <location>
        <begin position="382"/>
        <end position="404"/>
    </location>
</feature>
<reference evidence="4" key="2">
    <citation type="submission" date="2025-08" db="UniProtKB">
        <authorList>
            <consortium name="Ensembl"/>
        </authorList>
    </citation>
    <scope>IDENTIFICATION</scope>
</reference>
<keyword evidence="1" id="KW-0175">Coiled coil</keyword>
<dbReference type="Ensembl" id="ENSSSCT00000105321.1">
    <property type="protein sequence ID" value="ENSSSCP00000074659.1"/>
    <property type="gene ID" value="ENSSSCG00000023479.4"/>
</dbReference>
<feature type="compositionally biased region" description="Basic and acidic residues" evidence="2">
    <location>
        <begin position="1362"/>
        <end position="1377"/>
    </location>
</feature>
<gene>
    <name evidence="4" type="primary">NCKAP5</name>
</gene>
<feature type="compositionally biased region" description="Polar residues" evidence="2">
    <location>
        <begin position="634"/>
        <end position="648"/>
    </location>
</feature>
<feature type="compositionally biased region" description="Polar residues" evidence="2">
    <location>
        <begin position="1267"/>
        <end position="1279"/>
    </location>
</feature>
<reference evidence="4" key="3">
    <citation type="submission" date="2025-09" db="UniProtKB">
        <authorList>
            <consortium name="Ensembl"/>
        </authorList>
    </citation>
    <scope>IDENTIFICATION</scope>
</reference>
<organism evidence="4 5">
    <name type="scientific">Sus scrofa</name>
    <name type="common">Pig</name>
    <dbReference type="NCBI Taxonomy" id="9823"/>
    <lineage>
        <taxon>Eukaryota</taxon>
        <taxon>Metazoa</taxon>
        <taxon>Chordata</taxon>
        <taxon>Craniata</taxon>
        <taxon>Vertebrata</taxon>
        <taxon>Euteleostomi</taxon>
        <taxon>Mammalia</taxon>
        <taxon>Eutheria</taxon>
        <taxon>Laurasiatheria</taxon>
        <taxon>Artiodactyla</taxon>
        <taxon>Suina</taxon>
        <taxon>Suidae</taxon>
        <taxon>Sus</taxon>
    </lineage>
</organism>
<feature type="compositionally biased region" description="Polar residues" evidence="2">
    <location>
        <begin position="898"/>
        <end position="916"/>
    </location>
</feature>
<evidence type="ECO:0000313" key="4">
    <source>
        <dbReference type="Ensembl" id="ENSSSCP00000074659.1"/>
    </source>
</evidence>
<proteinExistence type="predicted"/>
<feature type="domain" description="Nck-associated protein 5 C-terminal" evidence="3">
    <location>
        <begin position="1308"/>
        <end position="1614"/>
    </location>
</feature>
<evidence type="ECO:0000256" key="2">
    <source>
        <dbReference type="SAM" id="MobiDB-lite"/>
    </source>
</evidence>
<dbReference type="InterPro" id="IPR026163">
    <property type="entry name" value="Nckap5l"/>
</dbReference>
<feature type="compositionally biased region" description="Polar residues" evidence="2">
    <location>
        <begin position="933"/>
        <end position="943"/>
    </location>
</feature>
<feature type="compositionally biased region" description="Polar residues" evidence="2">
    <location>
        <begin position="1614"/>
        <end position="1632"/>
    </location>
</feature>
<dbReference type="PANTHER" id="PTHR21740">
    <property type="entry name" value="NCK-ASSOCIATED PROTEIN 5"/>
    <property type="match status" value="1"/>
</dbReference>
<feature type="compositionally biased region" description="Basic and acidic residues" evidence="2">
    <location>
        <begin position="589"/>
        <end position="600"/>
    </location>
</feature>
<sequence>MEKLAVARLQREVAQRRSEGAMHEKLIHELEEERHLRLQSEKRLQEVTLESERNRIQMRGLQQQFSRMEETVRNLLQSQGSPEQKKEETVNIMVYQEKLSEEERIHKETLEDFRMVVDEDSRSDGSSADEGREKTKVLLERLKALEAENSALALENENQREQYERCLDEVANQVVQALLTQKDLREECVKLKTRVFDLEQQNRTLSILFQQRVRPASDLLLQSSQNWDKRLSIDSSLLSGFASPTDELPPTRVKESHILEGLRKLQKRKVLLEPPSVITKWGYKDCMNSNEGIYSPGIKSSSLKEYAPCKPRDTGSPCKEPQQAFVYDTDSHDDAEEDPSSLASLQAAPKQSCRLHGCKLTHSVSDSLFGWELNGRHCSEIPSSVHPRERPEKLTSCTSNSPLEQKLRASAQGPQVYRGRGPQSQGCLALNLQLSDTDDTESLDELHIASSDEKSPSDVSLMVDTDKSMENLDILIRKSQPGSPEEEEEKQVPVHLESRPKTFSFIKQQRVVKRTSSEECITVIFDAEDGEPIEFSSHQTDVVTVTRKEISINQAPSGPQTECTELLPQGIAHLQPGAAGRNYSFLKKSEEETEKNIPKDEADDVAMAPTESFRPRTVTQNTQRQRLARPAHATSCQSKSKSPGSTGIYQKKSLTKIPTRGKSSPQKSKIMAPEASATVPSMGPVILEKLPAPGKLSQFKKTEGPALLFDLQPESHIPKHHTQAPHGSKVSSRRHWVQCSKGQITASQLLSRPPTELREDCEPPTRDKHCDPGPEAGVKSPSPPSPPGRSVSLLIRPSCDYWLPPSSTKPETRVPQETARTGFKSPPLKGSSGPVIYFHQTMTEAQGKKPSVAFKKPVFTPAPPSAETVVQARCSAHTPSISPKRSVPKNPPHPALGTTPTDTGLRTPRNCPSTHTLLEIPSSKSLSPGKKGQLNNSVSTSPKPSLLGVNESPSSQVNSPASSASSKSHNPPHGGPNPHERGLKTRLPVGLKVFMKSPQLLRKSSTVPGKHEKDSLNEASRSSVAVSQAKPEASRNPSSPEITGTERNVSPLALQAQGSVAGGLPLDTAMVELMESGRPGADGKDGVETRSVKISLSSSKPHLKPALGMNGAKARSQSFSAHSGDKSPTPPMEGPGRVRTQIITNTAERGSSLTRQSSSPEGSPNKATSAPTSDDLPSTGRPPGHPSSRHGSLESTGSSSSQHGSPSKLPLRAPPKSEGSLAPPEMGDPQACPQGESPGLPAPEEPGGDRCRCPPAPRDNPRALQSPGRTQPPGSFETSRTSKLETSGKDPDPSTTRTGVMSPEAPLSPTIEEKVMLCIQENVEKGQVHTKSTSVEAKLKPGPSFASWFGFRRSRLPALSSRKMDVSKTKAEKKDAKGLGFGNKQLKSERKKEKKKPELQCEMENELNRDIELADGPESGLQCRNNLKTPPDIYDQMKFESRNRPSPAPGSTKDSFMTELLNRVDKKAAQQTESGSNNVSCRSMLKGSSQGPCLPSSSISTQGNHRKNIKTKADMDIPKGSLIKEANEDLPEDEDTVADSAFQSHAIETNCQMRTLDSGIGTFPLPDSGNRSTGRYMCQPDSPEDAESLLPLQPALFAASSVKAQTLEREVPSSADSQSSAENTIVHSTSDPIVTARRMLPLQSRLPKPASSGKMPMENEAEPGPQTCSSFEYAENTTVSGPLPAWGADSAAAETQKLKQVEETREDPENRLCKISLESFNKYNSNTMILLAKEKNSLNKVEGQKEEKEKNEEASLSSSDRPGVDNLESLSDSLYDSFSSCASQGSNDV</sequence>
<evidence type="ECO:0000313" key="5">
    <source>
        <dbReference type="Proteomes" id="UP000008227"/>
    </source>
</evidence>
<feature type="compositionally biased region" description="Basic and acidic residues" evidence="2">
    <location>
        <begin position="1280"/>
        <end position="1292"/>
    </location>
</feature>
<feature type="region of interest" description="Disordered" evidence="2">
    <location>
        <begin position="996"/>
        <end position="1049"/>
    </location>
</feature>
<feature type="region of interest" description="Disordered" evidence="2">
    <location>
        <begin position="1361"/>
        <end position="1513"/>
    </location>
</feature>
<evidence type="ECO:0000256" key="1">
    <source>
        <dbReference type="SAM" id="Coils"/>
    </source>
</evidence>
<dbReference type="InterPro" id="IPR032769">
    <property type="entry name" value="NCKAP5_C"/>
</dbReference>
<feature type="compositionally biased region" description="Polar residues" evidence="2">
    <location>
        <begin position="1017"/>
        <end position="1026"/>
    </location>
</feature>
<feature type="compositionally biased region" description="Low complexity" evidence="2">
    <location>
        <begin position="921"/>
        <end position="932"/>
    </location>
</feature>
<feature type="compositionally biased region" description="Polar residues" evidence="2">
    <location>
        <begin position="1469"/>
        <end position="1503"/>
    </location>
</feature>
<feature type="region of interest" description="Disordered" evidence="2">
    <location>
        <begin position="1736"/>
        <end position="1770"/>
    </location>
</feature>
<protein>
    <submittedName>
        <fullName evidence="4">NCK associated protein 5</fullName>
    </submittedName>
</protein>
<feature type="region of interest" description="Disordered" evidence="2">
    <location>
        <begin position="806"/>
        <end position="828"/>
    </location>
</feature>
<accession>A0A8W4F6A3</accession>
<dbReference type="GeneTree" id="ENSGT00530000063607"/>
<feature type="compositionally biased region" description="Basic and acidic residues" evidence="2">
    <location>
        <begin position="1696"/>
        <end position="1708"/>
    </location>
</feature>
<reference evidence="4" key="1">
    <citation type="journal article" date="2020" name="Gigascience">
        <title>An improved pig reference genome sequence to enable pig genetics and genomics research.</title>
        <authorList>
            <person name="Warr A."/>
            <person name="Affara N."/>
            <person name="Aken B."/>
            <person name="Beiki H."/>
            <person name="Bickhart D.M."/>
            <person name="Billis K."/>
            <person name="Chow W."/>
            <person name="Eory L."/>
            <person name="Finlayson H.A."/>
            <person name="Flicek P."/>
            <person name="Giron C.G."/>
            <person name="Griffin D.K."/>
            <person name="Hall R."/>
            <person name="Hannum G."/>
            <person name="Hourlier T."/>
            <person name="Howe K."/>
            <person name="Hume D.A."/>
            <person name="Izuogu O."/>
            <person name="Kim K."/>
            <person name="Koren S."/>
            <person name="Liu H."/>
            <person name="Manchanda N."/>
            <person name="Martin F.J."/>
            <person name="Nonneman D.J."/>
            <person name="O'Connor R.E."/>
            <person name="Phillippy A.M."/>
            <person name="Rohrer G.A."/>
            <person name="Rosen B.D."/>
            <person name="Rund L.A."/>
            <person name="Sargent C.A."/>
            <person name="Schook L.B."/>
            <person name="Schroeder S.G."/>
            <person name="Schwartz A.S."/>
            <person name="Skinner B.M."/>
            <person name="Talbot R."/>
            <person name="Tseng E."/>
            <person name="Tuggle C.K."/>
            <person name="Watson M."/>
            <person name="Smith T.P.L."/>
            <person name="Archibald A.L."/>
        </authorList>
    </citation>
    <scope>NUCLEOTIDE SEQUENCE [LARGE SCALE GENOMIC DNA]</scope>
    <source>
        <strain evidence="4">Duroc</strain>
    </source>
</reference>
<keyword evidence="5" id="KW-1185">Reference proteome</keyword>
<feature type="compositionally biased region" description="Basic and acidic residues" evidence="2">
    <location>
        <begin position="755"/>
        <end position="772"/>
    </location>
</feature>
<feature type="compositionally biased region" description="Low complexity" evidence="2">
    <location>
        <begin position="952"/>
        <end position="972"/>
    </location>
</feature>
<feature type="compositionally biased region" description="Basic and acidic residues" evidence="2">
    <location>
        <begin position="1386"/>
        <end position="1399"/>
    </location>
</feature>
<feature type="region of interest" description="Disordered" evidence="2">
    <location>
        <begin position="870"/>
        <end position="983"/>
    </location>
</feature>
<evidence type="ECO:0000259" key="3">
    <source>
        <dbReference type="Pfam" id="PF15246"/>
    </source>
</evidence>
<feature type="compositionally biased region" description="Basic and acidic residues" evidence="2">
    <location>
        <begin position="1736"/>
        <end position="1753"/>
    </location>
</feature>
<feature type="compositionally biased region" description="Polar residues" evidence="2">
    <location>
        <begin position="1141"/>
        <end position="1176"/>
    </location>
</feature>
<dbReference type="Pfam" id="PF15246">
    <property type="entry name" value="NCKAP5"/>
    <property type="match status" value="1"/>
</dbReference>
<feature type="coiled-coil region" evidence="1">
    <location>
        <begin position="128"/>
        <end position="201"/>
    </location>
</feature>
<feature type="compositionally biased region" description="Low complexity" evidence="2">
    <location>
        <begin position="1189"/>
        <end position="1207"/>
    </location>
</feature>
<feature type="compositionally biased region" description="Polar residues" evidence="2">
    <location>
        <begin position="740"/>
        <end position="750"/>
    </location>
</feature>
<dbReference type="PANTHER" id="PTHR21740:SF0">
    <property type="entry name" value="NCK-ASSOCIATED PROTEIN 5"/>
    <property type="match status" value="1"/>
</dbReference>
<feature type="compositionally biased region" description="Polar residues" evidence="2">
    <location>
        <begin position="1666"/>
        <end position="1680"/>
    </location>
</feature>
<feature type="region of interest" description="Disordered" evidence="2">
    <location>
        <begin position="589"/>
        <end position="677"/>
    </location>
</feature>
<feature type="region of interest" description="Disordered" evidence="2">
    <location>
        <begin position="1097"/>
        <end position="1311"/>
    </location>
</feature>
<feature type="region of interest" description="Disordered" evidence="2">
    <location>
        <begin position="717"/>
        <end position="791"/>
    </location>
</feature>